<dbReference type="PROSITE" id="PS50126">
    <property type="entry name" value="S1"/>
    <property type="match status" value="1"/>
</dbReference>
<accession>A0A0S3QSC5</accession>
<keyword evidence="9" id="KW-0540">Nuclease</keyword>
<feature type="domain" description="S1 motif" evidence="16">
    <location>
        <begin position="39"/>
        <end position="136"/>
    </location>
</feature>
<evidence type="ECO:0000256" key="2">
    <source>
        <dbReference type="ARBA" id="ARBA00004496"/>
    </source>
</evidence>
<protein>
    <recommendedName>
        <fullName evidence="4">Ribonuclease G</fullName>
    </recommendedName>
</protein>
<dbReference type="Gene3D" id="3.40.1260.20">
    <property type="entry name" value="Ribonuclease E, catalytic domain"/>
    <property type="match status" value="1"/>
</dbReference>
<evidence type="ECO:0000256" key="1">
    <source>
        <dbReference type="ARBA" id="ARBA00001946"/>
    </source>
</evidence>
<evidence type="ECO:0000256" key="8">
    <source>
        <dbReference type="ARBA" id="ARBA00022694"/>
    </source>
</evidence>
<evidence type="ECO:0000256" key="5">
    <source>
        <dbReference type="ARBA" id="ARBA00022490"/>
    </source>
</evidence>
<name>A0A0S3QSC5_THET7</name>
<dbReference type="Gene3D" id="2.40.50.140">
    <property type="entry name" value="Nucleic acid-binding proteins"/>
    <property type="match status" value="1"/>
</dbReference>
<evidence type="ECO:0000256" key="15">
    <source>
        <dbReference type="ARBA" id="ARBA00022884"/>
    </source>
</evidence>
<evidence type="ECO:0000256" key="6">
    <source>
        <dbReference type="ARBA" id="ARBA00022552"/>
    </source>
</evidence>
<evidence type="ECO:0000256" key="14">
    <source>
        <dbReference type="ARBA" id="ARBA00022842"/>
    </source>
</evidence>
<reference evidence="18" key="1">
    <citation type="journal article" date="2018" name="Science">
        <title>A primordial and reversible TCA cycle in a facultatively chemolithoautotrophic thermophile.</title>
        <authorList>
            <person name="Nunoura T."/>
            <person name="Chikaraishi Y."/>
            <person name="Izaki R."/>
            <person name="Suwa T."/>
            <person name="Sato T."/>
            <person name="Harada T."/>
            <person name="Mori K."/>
            <person name="Kato Y."/>
            <person name="Miyazaki M."/>
            <person name="Shimamura S."/>
            <person name="Yanagawa K."/>
            <person name="Shuto A."/>
            <person name="Ohkouchi N."/>
            <person name="Fujita N."/>
            <person name="Takaki Y."/>
            <person name="Atomi H."/>
            <person name="Takai K."/>
        </authorList>
    </citation>
    <scope>NUCLEOTIDE SEQUENCE [LARGE SCALE GENOMIC DNA]</scope>
    <source>
        <strain evidence="18">DSM 17441 / JCM 13301 / NBRC 103674 / ABI70S6</strain>
    </source>
</reference>
<dbReference type="GO" id="GO:0019843">
    <property type="term" value="F:rRNA binding"/>
    <property type="evidence" value="ECO:0007669"/>
    <property type="project" value="UniProtKB-KW"/>
</dbReference>
<dbReference type="GO" id="GO:0004540">
    <property type="term" value="F:RNA nuclease activity"/>
    <property type="evidence" value="ECO:0007669"/>
    <property type="project" value="InterPro"/>
</dbReference>
<dbReference type="AlphaFoldDB" id="A0A0S3QSC5"/>
<evidence type="ECO:0000256" key="9">
    <source>
        <dbReference type="ARBA" id="ARBA00022722"/>
    </source>
</evidence>
<dbReference type="Pfam" id="PF20833">
    <property type="entry name" value="RNase_E_G_Thio"/>
    <property type="match status" value="1"/>
</dbReference>
<keyword evidence="18" id="KW-1185">Reference proteome</keyword>
<dbReference type="KEGG" id="ttk:TST_0422"/>
<dbReference type="InterPro" id="IPR003029">
    <property type="entry name" value="S1_domain"/>
</dbReference>
<keyword evidence="12" id="KW-0255">Endonuclease</keyword>
<dbReference type="GO" id="GO:0006364">
    <property type="term" value="P:rRNA processing"/>
    <property type="evidence" value="ECO:0007669"/>
    <property type="project" value="UniProtKB-KW"/>
</dbReference>
<dbReference type="STRING" id="1298851.TST_0422"/>
<dbReference type="InterPro" id="IPR004659">
    <property type="entry name" value="RNase_E/G"/>
</dbReference>
<dbReference type="GO" id="GO:0046872">
    <property type="term" value="F:metal ion binding"/>
    <property type="evidence" value="ECO:0007669"/>
    <property type="project" value="UniProtKB-KW"/>
</dbReference>
<dbReference type="SMART" id="SM00316">
    <property type="entry name" value="S1"/>
    <property type="match status" value="1"/>
</dbReference>
<dbReference type="PANTHER" id="PTHR30001:SF0">
    <property type="entry name" value="RIBONUCLEASE G"/>
    <property type="match status" value="1"/>
</dbReference>
<dbReference type="Pfam" id="PF10150">
    <property type="entry name" value="RNase_E_G"/>
    <property type="match status" value="1"/>
</dbReference>
<comment type="similarity">
    <text evidence="3">Belongs to the RNase E/G family. RNase G subfamily.</text>
</comment>
<keyword evidence="15" id="KW-0694">RNA-binding</keyword>
<dbReference type="NCBIfam" id="TIGR00757">
    <property type="entry name" value="RNaseEG"/>
    <property type="match status" value="1"/>
</dbReference>
<dbReference type="GO" id="GO:0016787">
    <property type="term" value="F:hydrolase activity"/>
    <property type="evidence" value="ECO:0007669"/>
    <property type="project" value="UniProtKB-KW"/>
</dbReference>
<dbReference type="CDD" id="cd04453">
    <property type="entry name" value="S1_RNase_E"/>
    <property type="match status" value="1"/>
</dbReference>
<dbReference type="SUPFAM" id="SSF50249">
    <property type="entry name" value="Nucleic acid-binding proteins"/>
    <property type="match status" value="1"/>
</dbReference>
<dbReference type="InterPro" id="IPR048583">
    <property type="entry name" value="RNase_E_G_thioredoxin-like"/>
</dbReference>
<keyword evidence="7" id="KW-0820">tRNA-binding</keyword>
<organism evidence="17 18">
    <name type="scientific">Thermosulfidibacter takaii (strain DSM 17441 / JCM 13301 / NBRC 103674 / ABI70S6)</name>
    <dbReference type="NCBI Taxonomy" id="1298851"/>
    <lineage>
        <taxon>Bacteria</taxon>
        <taxon>Pseudomonadati</taxon>
        <taxon>Thermosulfidibacterota</taxon>
        <taxon>Thermosulfidibacteria</taxon>
        <taxon>Thermosulfidibacterales</taxon>
        <taxon>Thermosulfidibacteraceae</taxon>
    </lineage>
</organism>
<gene>
    <name evidence="17" type="primary">rng</name>
    <name evidence="17" type="ORF">TST_0422</name>
</gene>
<evidence type="ECO:0000313" key="18">
    <source>
        <dbReference type="Proteomes" id="UP000063234"/>
    </source>
</evidence>
<sequence length="500" mass="56995">MGSKILINVDLKETRVAITEEYGLAEIYVERHSEKTIAGNIYKGRVVKILPGMDAAFVDIGIGRAGFLYVSEVSPLEISEEFADLVEETQIPKRVPKGIPIEDILQEGQEVLVQVAKEPLGSKGPRLTSHITLPGRYLILMPTMSHIGVSHKITDPEERKRLKEIVSRIRPQPYGFIVRTVSEGKSEEQLLSDMEYLISLWGNIKKKAEKVSAPYLLYADLDLPTRALRDFFNQDTEEVIIDDEETYKNCLEFAKAYVPKAADKIVLYKDPIPLFTRYGIEEEINKALEKKVWLKSGGYIVIEETEALTAIDVNTGKFVGKSNLEETIFQTNLEAAREIAHQIRVRNIGGIIIIDFIDMASEEHREEVLRVLQESLKKDRYPSNIQGFTELGLVIMTRKRVKESLLKTLCSTCPYCHGKSYVKPPITVCHEIYREIKRVKALNPTKNLILIEAHPSVAKYMIEEENDALEELEKQLNVKIRVQEVPSFHQEQYKVRILLC</sequence>
<keyword evidence="14" id="KW-0460">Magnesium</keyword>
<evidence type="ECO:0000259" key="16">
    <source>
        <dbReference type="PROSITE" id="PS50126"/>
    </source>
</evidence>
<evidence type="ECO:0000256" key="3">
    <source>
        <dbReference type="ARBA" id="ARBA00005663"/>
    </source>
</evidence>
<comment type="subcellular location">
    <subcellularLocation>
        <location evidence="2">Cytoplasm</location>
    </subcellularLocation>
</comment>
<dbReference type="InterPro" id="IPR012340">
    <property type="entry name" value="NA-bd_OB-fold"/>
</dbReference>
<dbReference type="InterPro" id="IPR019307">
    <property type="entry name" value="RNA-bd_AU-1/RNase_E/G"/>
</dbReference>
<dbReference type="GO" id="GO:0004519">
    <property type="term" value="F:endonuclease activity"/>
    <property type="evidence" value="ECO:0007669"/>
    <property type="project" value="UniProtKB-KW"/>
</dbReference>
<keyword evidence="6" id="KW-0698">rRNA processing</keyword>
<evidence type="ECO:0000256" key="11">
    <source>
        <dbReference type="ARBA" id="ARBA00022730"/>
    </source>
</evidence>
<evidence type="ECO:0000256" key="13">
    <source>
        <dbReference type="ARBA" id="ARBA00022801"/>
    </source>
</evidence>
<dbReference type="PATRIC" id="fig|1298851.3.peg.433"/>
<keyword evidence="8" id="KW-0819">tRNA processing</keyword>
<proteinExistence type="inferred from homology"/>
<evidence type="ECO:0000256" key="4">
    <source>
        <dbReference type="ARBA" id="ARBA00017719"/>
    </source>
</evidence>
<evidence type="ECO:0000256" key="7">
    <source>
        <dbReference type="ARBA" id="ARBA00022555"/>
    </source>
</evidence>
<keyword evidence="10" id="KW-0479">Metal-binding</keyword>
<dbReference type="GO" id="GO:0000049">
    <property type="term" value="F:tRNA binding"/>
    <property type="evidence" value="ECO:0007669"/>
    <property type="project" value="UniProtKB-KW"/>
</dbReference>
<comment type="cofactor">
    <cofactor evidence="1">
        <name>Mg(2+)</name>
        <dbReference type="ChEBI" id="CHEBI:18420"/>
    </cofactor>
</comment>
<dbReference type="PANTHER" id="PTHR30001">
    <property type="entry name" value="RIBONUCLEASE"/>
    <property type="match status" value="1"/>
</dbReference>
<dbReference type="RefSeq" id="WP_068550754.1">
    <property type="nucleotide sequence ID" value="NZ_AP013035.1"/>
</dbReference>
<dbReference type="OrthoDB" id="9804278at2"/>
<keyword evidence="13 17" id="KW-0378">Hydrolase</keyword>
<dbReference type="GO" id="GO:0005737">
    <property type="term" value="C:cytoplasm"/>
    <property type="evidence" value="ECO:0007669"/>
    <property type="project" value="UniProtKB-SubCell"/>
</dbReference>
<keyword evidence="5" id="KW-0963">Cytoplasm</keyword>
<keyword evidence="11" id="KW-0699">rRNA-binding</keyword>
<evidence type="ECO:0000313" key="17">
    <source>
        <dbReference type="EMBL" id="BAT71230.1"/>
    </source>
</evidence>
<evidence type="ECO:0000256" key="12">
    <source>
        <dbReference type="ARBA" id="ARBA00022759"/>
    </source>
</evidence>
<dbReference type="Proteomes" id="UP000063234">
    <property type="component" value="Chromosome"/>
</dbReference>
<dbReference type="GO" id="GO:0008033">
    <property type="term" value="P:tRNA processing"/>
    <property type="evidence" value="ECO:0007669"/>
    <property type="project" value="UniProtKB-KW"/>
</dbReference>
<evidence type="ECO:0000256" key="10">
    <source>
        <dbReference type="ARBA" id="ARBA00022723"/>
    </source>
</evidence>
<dbReference type="EMBL" id="AP013035">
    <property type="protein sequence ID" value="BAT71230.1"/>
    <property type="molecule type" value="Genomic_DNA"/>
</dbReference>